<dbReference type="AlphaFoldDB" id="A0ABD3WB03"/>
<dbReference type="PANTHER" id="PTHR11022:SF41">
    <property type="entry name" value="PEPTIDOGLYCAN-RECOGNITION PROTEIN LC-RELATED"/>
    <property type="match status" value="1"/>
</dbReference>
<protein>
    <submittedName>
        <fullName evidence="7">Uncharacterized protein</fullName>
    </submittedName>
</protein>
<dbReference type="InterPro" id="IPR002502">
    <property type="entry name" value="Amidase_domain"/>
</dbReference>
<dbReference type="InterPro" id="IPR036505">
    <property type="entry name" value="Amidase/PGRP_sf"/>
</dbReference>
<dbReference type="InterPro" id="IPR015510">
    <property type="entry name" value="PGRP"/>
</dbReference>
<keyword evidence="2" id="KW-0391">Immunity</keyword>
<comment type="similarity">
    <text evidence="1">Belongs to the N-acetylmuramoyl-L-alanine amidase 2 family.</text>
</comment>
<dbReference type="SMART" id="SM00644">
    <property type="entry name" value="Ami_2"/>
    <property type="match status" value="1"/>
</dbReference>
<dbReference type="InterPro" id="IPR003646">
    <property type="entry name" value="SH3-like_bac-type"/>
</dbReference>
<feature type="domain" description="SH3b" evidence="4">
    <location>
        <begin position="20"/>
        <end position="87"/>
    </location>
</feature>
<sequence length="276" mass="30225">MIPRILASLLLITSAKEAHSKQCACTTDDVNVRSGASLHAQILTTLPLHECLTYKEHTQTADGYTWVNVDYHGQDAWMAHTYVTIGACSTAGSSGSSGAHSGVQLSGCPHIVTRSEWGARAPTFHSGHLPGIPKYAFIHHGESPGCHTKAECMRLVRSYQNYHMDTHQWSDIGYSFIIGEDGNVYEGRGWDEIGAHTLNYNSVGLGFCIIGNFKDHVPNDAALDAVKQLVACGVANHKISSSYILHGHRDVGQTDCPGTKLYELIQSWPHYSRHNK</sequence>
<evidence type="ECO:0000259" key="6">
    <source>
        <dbReference type="SMART" id="SM00701"/>
    </source>
</evidence>
<dbReference type="SUPFAM" id="SSF55846">
    <property type="entry name" value="N-acetylmuramoyl-L-alanine amidase-like"/>
    <property type="match status" value="1"/>
</dbReference>
<evidence type="ECO:0000313" key="8">
    <source>
        <dbReference type="Proteomes" id="UP001634394"/>
    </source>
</evidence>
<dbReference type="SMART" id="SM00287">
    <property type="entry name" value="SH3b"/>
    <property type="match status" value="1"/>
</dbReference>
<feature type="signal peptide" evidence="3">
    <location>
        <begin position="1"/>
        <end position="20"/>
    </location>
</feature>
<evidence type="ECO:0000256" key="1">
    <source>
        <dbReference type="ARBA" id="ARBA00007553"/>
    </source>
</evidence>
<proteinExistence type="inferred from homology"/>
<dbReference type="Gene3D" id="3.40.80.10">
    <property type="entry name" value="Peptidoglycan recognition protein-like"/>
    <property type="match status" value="1"/>
</dbReference>
<reference evidence="7 8" key="1">
    <citation type="submission" date="2024-11" db="EMBL/GenBank/DDBJ databases">
        <title>Chromosome-level genome assembly of the freshwater bivalve Anodonta woodiana.</title>
        <authorList>
            <person name="Chen X."/>
        </authorList>
    </citation>
    <scope>NUCLEOTIDE SEQUENCE [LARGE SCALE GENOMIC DNA]</scope>
    <source>
        <strain evidence="7">MN2024</strain>
        <tissue evidence="7">Gills</tissue>
    </source>
</reference>
<evidence type="ECO:0000313" key="7">
    <source>
        <dbReference type="EMBL" id="KAL3871085.1"/>
    </source>
</evidence>
<feature type="domain" description="Peptidoglycan recognition protein family" evidence="6">
    <location>
        <begin position="109"/>
        <end position="252"/>
    </location>
</feature>
<organism evidence="7 8">
    <name type="scientific">Sinanodonta woodiana</name>
    <name type="common">Chinese pond mussel</name>
    <name type="synonym">Anodonta woodiana</name>
    <dbReference type="NCBI Taxonomy" id="1069815"/>
    <lineage>
        <taxon>Eukaryota</taxon>
        <taxon>Metazoa</taxon>
        <taxon>Spiralia</taxon>
        <taxon>Lophotrochozoa</taxon>
        <taxon>Mollusca</taxon>
        <taxon>Bivalvia</taxon>
        <taxon>Autobranchia</taxon>
        <taxon>Heteroconchia</taxon>
        <taxon>Palaeoheterodonta</taxon>
        <taxon>Unionida</taxon>
        <taxon>Unionoidea</taxon>
        <taxon>Unionidae</taxon>
        <taxon>Unioninae</taxon>
        <taxon>Sinanodonta</taxon>
    </lineage>
</organism>
<evidence type="ECO:0000259" key="5">
    <source>
        <dbReference type="SMART" id="SM00644"/>
    </source>
</evidence>
<dbReference type="EMBL" id="JBJQND010000007">
    <property type="protein sequence ID" value="KAL3871085.1"/>
    <property type="molecule type" value="Genomic_DNA"/>
</dbReference>
<evidence type="ECO:0000256" key="3">
    <source>
        <dbReference type="SAM" id="SignalP"/>
    </source>
</evidence>
<dbReference type="Pfam" id="PF08239">
    <property type="entry name" value="SH3_3"/>
    <property type="match status" value="1"/>
</dbReference>
<gene>
    <name evidence="7" type="ORF">ACJMK2_039105</name>
</gene>
<evidence type="ECO:0000259" key="4">
    <source>
        <dbReference type="SMART" id="SM00287"/>
    </source>
</evidence>
<keyword evidence="3" id="KW-0732">Signal</keyword>
<dbReference type="GO" id="GO:0002376">
    <property type="term" value="P:immune system process"/>
    <property type="evidence" value="ECO:0007669"/>
    <property type="project" value="UniProtKB-KW"/>
</dbReference>
<dbReference type="InterPro" id="IPR006619">
    <property type="entry name" value="PGRP_domain_met/bac"/>
</dbReference>
<feature type="domain" description="N-acetylmuramoyl-L-alanine amidase" evidence="5">
    <location>
        <begin position="121"/>
        <end position="258"/>
    </location>
</feature>
<dbReference type="SMART" id="SM00701">
    <property type="entry name" value="PGRP"/>
    <property type="match status" value="1"/>
</dbReference>
<dbReference type="CDD" id="cd06583">
    <property type="entry name" value="PGRP"/>
    <property type="match status" value="1"/>
</dbReference>
<dbReference type="Gene3D" id="2.30.30.40">
    <property type="entry name" value="SH3 Domains"/>
    <property type="match status" value="1"/>
</dbReference>
<feature type="chain" id="PRO_5044753998" evidence="3">
    <location>
        <begin position="21"/>
        <end position="276"/>
    </location>
</feature>
<dbReference type="FunFam" id="3.40.80.10:FF:000001">
    <property type="entry name" value="Peptidoglycan recognition protein 1"/>
    <property type="match status" value="1"/>
</dbReference>
<dbReference type="PANTHER" id="PTHR11022">
    <property type="entry name" value="PEPTIDOGLYCAN RECOGNITION PROTEIN"/>
    <property type="match status" value="1"/>
</dbReference>
<name>A0ABD3WB03_SINWO</name>
<dbReference type="Proteomes" id="UP001634394">
    <property type="component" value="Unassembled WGS sequence"/>
</dbReference>
<accession>A0ABD3WB03</accession>
<comment type="caution">
    <text evidence="7">The sequence shown here is derived from an EMBL/GenBank/DDBJ whole genome shotgun (WGS) entry which is preliminary data.</text>
</comment>
<keyword evidence="8" id="KW-1185">Reference proteome</keyword>
<evidence type="ECO:0000256" key="2">
    <source>
        <dbReference type="ARBA" id="ARBA00022859"/>
    </source>
</evidence>
<dbReference type="Pfam" id="PF01510">
    <property type="entry name" value="Amidase_2"/>
    <property type="match status" value="1"/>
</dbReference>